<dbReference type="PANTHER" id="PTHR17985">
    <property type="entry name" value="SER/THR-RICH PROTEIN T10 IN DGCR REGION"/>
    <property type="match status" value="1"/>
</dbReference>
<dbReference type="InterPro" id="IPR008551">
    <property type="entry name" value="TANGO2"/>
</dbReference>
<organism evidence="2 3">
    <name type="scientific">Mesoterricola sediminis</name>
    <dbReference type="NCBI Taxonomy" id="2927980"/>
    <lineage>
        <taxon>Bacteria</taxon>
        <taxon>Pseudomonadati</taxon>
        <taxon>Acidobacteriota</taxon>
        <taxon>Holophagae</taxon>
        <taxon>Holophagales</taxon>
        <taxon>Holophagaceae</taxon>
        <taxon>Mesoterricola</taxon>
    </lineage>
</organism>
<evidence type="ECO:0008006" key="4">
    <source>
        <dbReference type="Google" id="ProtNLM"/>
    </source>
</evidence>
<dbReference type="AlphaFoldDB" id="A0AA48HA55"/>
<dbReference type="RefSeq" id="WP_316410797.1">
    <property type="nucleotide sequence ID" value="NZ_AP027081.1"/>
</dbReference>
<sequence length="258" mass="27483">MCLILVAWKAHPDFPLVVAANRDEFYARPTAAAAPWPGDPRVLAGRDLEAGGTWLGIREDGRFAAVTNVREPGAPRGALSRGGLTRAFLLGDAPPGAYAAALEPERHSGFNLLVADRDELWYATNRDGPPRRLEPGVYGVSNHLLDTPWPKLTRAKEAFRAALGALPGREGLFTLLGDREIVPDPLLPATGVSLAWERMLSAVFVASPDYGTRASTVVLRDARGGVLLEERGAGPGARPEPTLLARGPDQISGASSSR</sequence>
<name>A0AA48HA55_9BACT</name>
<feature type="region of interest" description="Disordered" evidence="1">
    <location>
        <begin position="230"/>
        <end position="258"/>
    </location>
</feature>
<keyword evidence="3" id="KW-1185">Reference proteome</keyword>
<dbReference type="Proteomes" id="UP001228113">
    <property type="component" value="Chromosome"/>
</dbReference>
<dbReference type="PANTHER" id="PTHR17985:SF8">
    <property type="entry name" value="TRANSPORT AND GOLGI ORGANIZATION PROTEIN 2 HOMOLOG"/>
    <property type="match status" value="1"/>
</dbReference>
<evidence type="ECO:0000313" key="3">
    <source>
        <dbReference type="Proteomes" id="UP001228113"/>
    </source>
</evidence>
<evidence type="ECO:0000313" key="2">
    <source>
        <dbReference type="EMBL" id="BDU78718.1"/>
    </source>
</evidence>
<evidence type="ECO:0000256" key="1">
    <source>
        <dbReference type="SAM" id="MobiDB-lite"/>
    </source>
</evidence>
<dbReference type="KEGG" id="msea:METESE_36760"/>
<reference evidence="2" key="1">
    <citation type="journal article" date="2023" name="Int. J. Syst. Evol. Microbiol.">
        <title>Mesoterricola silvestris gen. nov., sp. nov., Mesoterricola sediminis sp. nov., Geothrix oryzae sp. nov., Geothrix edaphica sp. nov., Geothrix rubra sp. nov., and Geothrix limicola sp. nov., six novel members of Acidobacteriota isolated from soils.</title>
        <authorList>
            <person name="Itoh H."/>
            <person name="Sugisawa Y."/>
            <person name="Mise K."/>
            <person name="Xu Z."/>
            <person name="Kuniyasu M."/>
            <person name="Ushijima N."/>
            <person name="Kawano K."/>
            <person name="Kobayashi E."/>
            <person name="Shiratori Y."/>
            <person name="Masuda Y."/>
            <person name="Senoo K."/>
        </authorList>
    </citation>
    <scope>NUCLEOTIDE SEQUENCE</scope>
    <source>
        <strain evidence="2">W786</strain>
    </source>
</reference>
<proteinExistence type="predicted"/>
<dbReference type="EMBL" id="AP027081">
    <property type="protein sequence ID" value="BDU78718.1"/>
    <property type="molecule type" value="Genomic_DNA"/>
</dbReference>
<gene>
    <name evidence="2" type="ORF">METESE_36760</name>
</gene>
<protein>
    <recommendedName>
        <fullName evidence="4">NRDE family protein</fullName>
    </recommendedName>
</protein>
<dbReference type="Pfam" id="PF05742">
    <property type="entry name" value="TANGO2"/>
    <property type="match status" value="1"/>
</dbReference>
<accession>A0AA48HA55</accession>